<dbReference type="InterPro" id="IPR036505">
    <property type="entry name" value="Amidase/PGRP_sf"/>
</dbReference>
<evidence type="ECO:0000256" key="5">
    <source>
        <dbReference type="ARBA" id="ARBA00011901"/>
    </source>
</evidence>
<evidence type="ECO:0000256" key="1">
    <source>
        <dbReference type="ARBA" id="ARBA00001561"/>
    </source>
</evidence>
<dbReference type="GO" id="GO:0071555">
    <property type="term" value="P:cell wall organization"/>
    <property type="evidence" value="ECO:0007669"/>
    <property type="project" value="UniProtKB-KW"/>
</dbReference>
<dbReference type="PATRIC" id="fig|570156.3.peg.24"/>
<dbReference type="InterPro" id="IPR051206">
    <property type="entry name" value="NAMLAA_amidase_2"/>
</dbReference>
<dbReference type="GO" id="GO:0005737">
    <property type="term" value="C:cytoplasm"/>
    <property type="evidence" value="ECO:0007669"/>
    <property type="project" value="UniProtKB-SubCell"/>
</dbReference>
<comment type="caution">
    <text evidence="14">The sequence shown here is derived from an EMBL/GenBank/DDBJ whole genome shotgun (WGS) entry which is preliminary data.</text>
</comment>
<keyword evidence="10" id="KW-0961">Cell wall biogenesis/degradation</keyword>
<sequence>MHINELGQLNNVLQRPCTHYDERPEGEVSLLVIHNISLPAGQFATPYVDDLFMGTIDCTAHESFADLKGLRVSAHCFIRRTGEVIQYVPFEKRAWHAGISTFEGRERCNDFSVGIELEGTDTKAYTQAQYNALHLVTKALMAKYPEINRSRIVGHCDIAPGRKTDPGASFDWQYYFDLVF</sequence>
<evidence type="ECO:0000256" key="10">
    <source>
        <dbReference type="ARBA" id="ARBA00023316"/>
    </source>
</evidence>
<protein>
    <recommendedName>
        <fullName evidence="11">1,6-anhydro-N-acetylmuramyl-L-alanine amidase AmpD</fullName>
        <ecNumber evidence="5">3.5.1.28</ecNumber>
    </recommendedName>
    <alternativeName>
        <fullName evidence="12">N-acetylmuramoyl-L-alanine amidase</fullName>
    </alternativeName>
</protein>
<evidence type="ECO:0000313" key="15">
    <source>
        <dbReference type="Proteomes" id="UP000050378"/>
    </source>
</evidence>
<keyword evidence="8" id="KW-0378">Hydrolase</keyword>
<dbReference type="PANTHER" id="PTHR30417">
    <property type="entry name" value="N-ACETYLMURAMOYL-L-ALANINE AMIDASE AMID"/>
    <property type="match status" value="1"/>
</dbReference>
<evidence type="ECO:0000256" key="7">
    <source>
        <dbReference type="ARBA" id="ARBA00022723"/>
    </source>
</evidence>
<dbReference type="Proteomes" id="UP000050378">
    <property type="component" value="Unassembled WGS sequence"/>
</dbReference>
<dbReference type="SUPFAM" id="SSF55846">
    <property type="entry name" value="N-acetylmuramoyl-L-alanine amidase-like"/>
    <property type="match status" value="1"/>
</dbReference>
<gene>
    <name evidence="14" type="ORF">AOG27_00130</name>
</gene>
<dbReference type="CDD" id="cd06583">
    <property type="entry name" value="PGRP"/>
    <property type="match status" value="1"/>
</dbReference>
<dbReference type="GO" id="GO:0009254">
    <property type="term" value="P:peptidoglycan turnover"/>
    <property type="evidence" value="ECO:0007669"/>
    <property type="project" value="TreeGrafter"/>
</dbReference>
<dbReference type="SMART" id="SM00644">
    <property type="entry name" value="Ami_2"/>
    <property type="match status" value="1"/>
</dbReference>
<dbReference type="GO" id="GO:0046872">
    <property type="term" value="F:metal ion binding"/>
    <property type="evidence" value="ECO:0007669"/>
    <property type="project" value="UniProtKB-KW"/>
</dbReference>
<dbReference type="RefSeq" id="WP_054550989.1">
    <property type="nucleotide sequence ID" value="NZ_LJTC01000001.1"/>
</dbReference>
<comment type="subcellular location">
    <subcellularLocation>
        <location evidence="3">Cytoplasm</location>
    </subcellularLocation>
</comment>
<accession>A0A0P7DUW1</accession>
<dbReference type="Pfam" id="PF01510">
    <property type="entry name" value="Amidase_2"/>
    <property type="match status" value="1"/>
</dbReference>
<dbReference type="GO" id="GO:0009253">
    <property type="term" value="P:peptidoglycan catabolic process"/>
    <property type="evidence" value="ECO:0007669"/>
    <property type="project" value="InterPro"/>
</dbReference>
<evidence type="ECO:0000256" key="8">
    <source>
        <dbReference type="ARBA" id="ARBA00022801"/>
    </source>
</evidence>
<dbReference type="PANTHER" id="PTHR30417:SF4">
    <property type="entry name" value="1,6-ANHYDRO-N-ACETYLMURAMYL-L-ALANINE AMIDASE AMPD"/>
    <property type="match status" value="1"/>
</dbReference>
<name>A0A0P7DUW1_9GAMM</name>
<evidence type="ECO:0000256" key="9">
    <source>
        <dbReference type="ARBA" id="ARBA00022833"/>
    </source>
</evidence>
<reference evidence="14 15" key="1">
    <citation type="submission" date="2015-09" db="EMBL/GenBank/DDBJ databases">
        <title>Draft Genome Sequence of Pseudoalteromonas lipolytica UCD-48B.</title>
        <authorList>
            <person name="Krusor M."/>
            <person name="Coil D.A."/>
            <person name="Lang J.M."/>
            <person name="Eisen J.A."/>
            <person name="Alexiev A."/>
        </authorList>
    </citation>
    <scope>NUCLEOTIDE SEQUENCE [LARGE SCALE GENOMIC DNA]</scope>
    <source>
        <strain evidence="14 15">UCD-48B</strain>
    </source>
</reference>
<evidence type="ECO:0000256" key="3">
    <source>
        <dbReference type="ARBA" id="ARBA00004496"/>
    </source>
</evidence>
<evidence type="ECO:0000256" key="2">
    <source>
        <dbReference type="ARBA" id="ARBA00001947"/>
    </source>
</evidence>
<comment type="catalytic activity">
    <reaction evidence="1">
        <text>Hydrolyzes the link between N-acetylmuramoyl residues and L-amino acid residues in certain cell-wall glycopeptides.</text>
        <dbReference type="EC" id="3.5.1.28"/>
    </reaction>
</comment>
<comment type="cofactor">
    <cofactor evidence="2">
        <name>Zn(2+)</name>
        <dbReference type="ChEBI" id="CHEBI:29105"/>
    </cofactor>
</comment>
<dbReference type="OrthoDB" id="9794842at2"/>
<evidence type="ECO:0000256" key="12">
    <source>
        <dbReference type="ARBA" id="ARBA00042615"/>
    </source>
</evidence>
<dbReference type="InterPro" id="IPR002502">
    <property type="entry name" value="Amidase_domain"/>
</dbReference>
<organism evidence="14 15">
    <name type="scientific">Pseudoalteromonas lipolytica</name>
    <dbReference type="NCBI Taxonomy" id="570156"/>
    <lineage>
        <taxon>Bacteria</taxon>
        <taxon>Pseudomonadati</taxon>
        <taxon>Pseudomonadota</taxon>
        <taxon>Gammaproteobacteria</taxon>
        <taxon>Alteromonadales</taxon>
        <taxon>Pseudoalteromonadaceae</taxon>
        <taxon>Pseudoalteromonas</taxon>
    </lineage>
</organism>
<dbReference type="Gene3D" id="3.40.80.10">
    <property type="entry name" value="Peptidoglycan recognition protein-like"/>
    <property type="match status" value="1"/>
</dbReference>
<evidence type="ECO:0000256" key="4">
    <source>
        <dbReference type="ARBA" id="ARBA00007553"/>
    </source>
</evidence>
<comment type="similarity">
    <text evidence="4">Belongs to the N-acetylmuramoyl-L-alanine amidase 2 family.</text>
</comment>
<keyword evidence="7" id="KW-0479">Metal-binding</keyword>
<evidence type="ECO:0000256" key="11">
    <source>
        <dbReference type="ARBA" id="ARBA00039257"/>
    </source>
</evidence>
<evidence type="ECO:0000256" key="6">
    <source>
        <dbReference type="ARBA" id="ARBA00022490"/>
    </source>
</evidence>
<dbReference type="AlphaFoldDB" id="A0A0P7DUW1"/>
<evidence type="ECO:0000259" key="13">
    <source>
        <dbReference type="SMART" id="SM00644"/>
    </source>
</evidence>
<dbReference type="NCBIfam" id="NF008758">
    <property type="entry name" value="PRK11789.1"/>
    <property type="match status" value="1"/>
</dbReference>
<keyword evidence="6" id="KW-0963">Cytoplasm</keyword>
<dbReference type="GO" id="GO:0008745">
    <property type="term" value="F:N-acetylmuramoyl-L-alanine amidase activity"/>
    <property type="evidence" value="ECO:0007669"/>
    <property type="project" value="UniProtKB-EC"/>
</dbReference>
<proteinExistence type="inferred from homology"/>
<dbReference type="EMBL" id="LJTC01000001">
    <property type="protein sequence ID" value="KPM85237.1"/>
    <property type="molecule type" value="Genomic_DNA"/>
</dbReference>
<feature type="domain" description="N-acetylmuramoyl-L-alanine amidase" evidence="13">
    <location>
        <begin position="17"/>
        <end position="167"/>
    </location>
</feature>
<keyword evidence="9" id="KW-0862">Zinc</keyword>
<evidence type="ECO:0000313" key="14">
    <source>
        <dbReference type="EMBL" id="KPM85237.1"/>
    </source>
</evidence>
<dbReference type="STRING" id="570156.AOG27_00130"/>
<dbReference type="EC" id="3.5.1.28" evidence="5"/>